<gene>
    <name evidence="2" type="ORF">ERUC_LOCUS19533</name>
</gene>
<feature type="region of interest" description="Disordered" evidence="1">
    <location>
        <begin position="1"/>
        <end position="50"/>
    </location>
</feature>
<dbReference type="EMBL" id="CAKOAT010185932">
    <property type="protein sequence ID" value="CAH8353778.1"/>
    <property type="molecule type" value="Genomic_DNA"/>
</dbReference>
<evidence type="ECO:0000313" key="2">
    <source>
        <dbReference type="EMBL" id="CAH8353778.1"/>
    </source>
</evidence>
<accession>A0ABC8K5G7</accession>
<sequence length="209" mass="23025">MALPGNRDTVEVNSRSKDRVSTLERLEEGTNLSSGRIPAKERLAIPREELNPSAERISALERIEAPHTEQAGQTGLSSSILARLQDVAVQYENEEYESPLLGEGSSRRPPSTTQAVTQQETSRTPATLRLGSFSNTGKRKNPPKSSAKKGNQAKQTTQRKPNARVTGTTRSRGLRSPLQGAKASKQLAARVRPPARWREKSGNKQRRHK</sequence>
<protein>
    <submittedName>
        <fullName evidence="2">Uncharacterized protein</fullName>
    </submittedName>
</protein>
<feature type="compositionally biased region" description="Basic and acidic residues" evidence="1">
    <location>
        <begin position="38"/>
        <end position="50"/>
    </location>
</feature>
<feature type="region of interest" description="Disordered" evidence="1">
    <location>
        <begin position="59"/>
        <end position="78"/>
    </location>
</feature>
<feature type="compositionally biased region" description="Basic and acidic residues" evidence="1">
    <location>
        <begin position="8"/>
        <end position="28"/>
    </location>
</feature>
<feature type="compositionally biased region" description="Polar residues" evidence="1">
    <location>
        <begin position="108"/>
        <end position="125"/>
    </location>
</feature>
<dbReference type="Proteomes" id="UP001642260">
    <property type="component" value="Unassembled WGS sequence"/>
</dbReference>
<evidence type="ECO:0000256" key="1">
    <source>
        <dbReference type="SAM" id="MobiDB-lite"/>
    </source>
</evidence>
<keyword evidence="3" id="KW-1185">Reference proteome</keyword>
<comment type="caution">
    <text evidence="2">The sequence shown here is derived from an EMBL/GenBank/DDBJ whole genome shotgun (WGS) entry which is preliminary data.</text>
</comment>
<organism evidence="2 3">
    <name type="scientific">Eruca vesicaria subsp. sativa</name>
    <name type="common">Garden rocket</name>
    <name type="synonym">Eruca sativa</name>
    <dbReference type="NCBI Taxonomy" id="29727"/>
    <lineage>
        <taxon>Eukaryota</taxon>
        <taxon>Viridiplantae</taxon>
        <taxon>Streptophyta</taxon>
        <taxon>Embryophyta</taxon>
        <taxon>Tracheophyta</taxon>
        <taxon>Spermatophyta</taxon>
        <taxon>Magnoliopsida</taxon>
        <taxon>eudicotyledons</taxon>
        <taxon>Gunneridae</taxon>
        <taxon>Pentapetalae</taxon>
        <taxon>rosids</taxon>
        <taxon>malvids</taxon>
        <taxon>Brassicales</taxon>
        <taxon>Brassicaceae</taxon>
        <taxon>Brassiceae</taxon>
        <taxon>Eruca</taxon>
    </lineage>
</organism>
<reference evidence="2 3" key="1">
    <citation type="submission" date="2022-03" db="EMBL/GenBank/DDBJ databases">
        <authorList>
            <person name="Macdonald S."/>
            <person name="Ahmed S."/>
            <person name="Newling K."/>
        </authorList>
    </citation>
    <scope>NUCLEOTIDE SEQUENCE [LARGE SCALE GENOMIC DNA]</scope>
</reference>
<evidence type="ECO:0000313" key="3">
    <source>
        <dbReference type="Proteomes" id="UP001642260"/>
    </source>
</evidence>
<feature type="compositionally biased region" description="Polar residues" evidence="1">
    <location>
        <begin position="148"/>
        <end position="171"/>
    </location>
</feature>
<proteinExistence type="predicted"/>
<name>A0ABC8K5G7_ERUVS</name>
<dbReference type="AlphaFoldDB" id="A0ABC8K5G7"/>
<feature type="region of interest" description="Disordered" evidence="1">
    <location>
        <begin position="94"/>
        <end position="209"/>
    </location>
</feature>